<dbReference type="EMBL" id="CP069032">
    <property type="protein sequence ID" value="QRD00193.1"/>
    <property type="molecule type" value="Genomic_DNA"/>
</dbReference>
<evidence type="ECO:0000259" key="2">
    <source>
        <dbReference type="Pfam" id="PF24864"/>
    </source>
</evidence>
<dbReference type="InterPro" id="IPR038883">
    <property type="entry name" value="AN11006-like"/>
</dbReference>
<dbReference type="PANTHER" id="PTHR42085">
    <property type="entry name" value="F-BOX DOMAIN-CONTAINING PROTEIN"/>
    <property type="match status" value="1"/>
</dbReference>
<evidence type="ECO:0000313" key="4">
    <source>
        <dbReference type="Proteomes" id="UP000663193"/>
    </source>
</evidence>
<evidence type="ECO:0000313" key="3">
    <source>
        <dbReference type="EMBL" id="QRD00193.1"/>
    </source>
</evidence>
<keyword evidence="1" id="KW-0175">Coiled coil</keyword>
<accession>A0A7U2F892</accession>
<dbReference type="Proteomes" id="UP000663193">
    <property type="component" value="Chromosome 10"/>
</dbReference>
<feature type="coiled-coil region" evidence="1">
    <location>
        <begin position="18"/>
        <end position="65"/>
    </location>
</feature>
<dbReference type="Pfam" id="PF24864">
    <property type="entry name" value="DUF7730"/>
    <property type="match status" value="1"/>
</dbReference>
<feature type="domain" description="DUF7730" evidence="2">
    <location>
        <begin position="76"/>
        <end position="214"/>
    </location>
</feature>
<gene>
    <name evidence="3" type="ORF">JI435_305000</name>
</gene>
<organism evidence="3 4">
    <name type="scientific">Phaeosphaeria nodorum (strain SN15 / ATCC MYA-4574 / FGSC 10173)</name>
    <name type="common">Glume blotch fungus</name>
    <name type="synonym">Parastagonospora nodorum</name>
    <dbReference type="NCBI Taxonomy" id="321614"/>
    <lineage>
        <taxon>Eukaryota</taxon>
        <taxon>Fungi</taxon>
        <taxon>Dikarya</taxon>
        <taxon>Ascomycota</taxon>
        <taxon>Pezizomycotina</taxon>
        <taxon>Dothideomycetes</taxon>
        <taxon>Pleosporomycetidae</taxon>
        <taxon>Pleosporales</taxon>
        <taxon>Pleosporineae</taxon>
        <taxon>Phaeosphaeriaceae</taxon>
        <taxon>Parastagonospora</taxon>
    </lineage>
</organism>
<dbReference type="InterPro" id="IPR056632">
    <property type="entry name" value="DUF7730"/>
</dbReference>
<evidence type="ECO:0000256" key="1">
    <source>
        <dbReference type="SAM" id="Coils"/>
    </source>
</evidence>
<reference evidence="4" key="1">
    <citation type="journal article" date="2021" name="BMC Genomics">
        <title>Chromosome-level genome assembly and manually-curated proteome of model necrotroph Parastagonospora nodorum Sn15 reveals a genome-wide trove of candidate effector homologs, and redundancy of virulence-related functions within an accessory chromosome.</title>
        <authorList>
            <person name="Bertazzoni S."/>
            <person name="Jones D.A.B."/>
            <person name="Phan H.T."/>
            <person name="Tan K.-C."/>
            <person name="Hane J.K."/>
        </authorList>
    </citation>
    <scope>NUCLEOTIDE SEQUENCE [LARGE SCALE GENOMIC DNA]</scope>
    <source>
        <strain evidence="4">SN15 / ATCC MYA-4574 / FGSC 10173)</strain>
    </source>
</reference>
<name>A0A7U2F892_PHANO</name>
<dbReference type="AlphaFoldDB" id="A0A7U2F892"/>
<dbReference type="PANTHER" id="PTHR42085:SF8">
    <property type="entry name" value="F-BOX DOMAIN-CONTAINING PROTEIN"/>
    <property type="match status" value="1"/>
</dbReference>
<dbReference type="OrthoDB" id="5272396at2759"/>
<protein>
    <recommendedName>
        <fullName evidence="2">DUF7730 domain-containing protein</fullName>
    </recommendedName>
</protein>
<proteinExistence type="predicted"/>
<dbReference type="VEuPathDB" id="FungiDB:JI435_305000"/>
<sequence>MVRYRIRGYSWVNPPLSQAQLRQKARQEAAEKAREKRQEAVEKVNKAKREEIKMQKQKKAELEKRPLVSVFNESIFPLLELPAEIRNMIYHHLLVDNAYAIRFQATVSSRDGHSIVTRLSRARPGAPDRDDIPGQSKGSITLASNSYKPCISNFDLGVNIFLANRQINAESSPIFYSANLFNFEGVPDLYAFLCHFQHRLSLMRKLGLTSVTSNPKTFRGALHVQGMPLHSVFPLLASAINLEAVYMHAPVWQSLGGRADIAARAFFQMGWTWMLACALAKGNKLGALDVIKLPEVTSELDQYGKWQVERAGQALFRSELAGRLTAA</sequence>
<keyword evidence="4" id="KW-1185">Reference proteome</keyword>